<evidence type="ECO:0000313" key="3">
    <source>
        <dbReference type="EMBL" id="KAJ7190522.1"/>
    </source>
</evidence>
<feature type="region of interest" description="Disordered" evidence="1">
    <location>
        <begin position="1"/>
        <end position="102"/>
    </location>
</feature>
<name>A0AAD6Y3Z6_9AGAR</name>
<accession>A0AAD6Y3Z6</accession>
<keyword evidence="2" id="KW-1133">Transmembrane helix</keyword>
<reference evidence="3" key="1">
    <citation type="submission" date="2023-03" db="EMBL/GenBank/DDBJ databases">
        <title>Massive genome expansion in bonnet fungi (Mycena s.s.) driven by repeated elements and novel gene families across ecological guilds.</title>
        <authorList>
            <consortium name="Lawrence Berkeley National Laboratory"/>
            <person name="Harder C.B."/>
            <person name="Miyauchi S."/>
            <person name="Viragh M."/>
            <person name="Kuo A."/>
            <person name="Thoen E."/>
            <person name="Andreopoulos B."/>
            <person name="Lu D."/>
            <person name="Skrede I."/>
            <person name="Drula E."/>
            <person name="Henrissat B."/>
            <person name="Morin E."/>
            <person name="Kohler A."/>
            <person name="Barry K."/>
            <person name="LaButti K."/>
            <person name="Morin E."/>
            <person name="Salamov A."/>
            <person name="Lipzen A."/>
            <person name="Mereny Z."/>
            <person name="Hegedus B."/>
            <person name="Baldrian P."/>
            <person name="Stursova M."/>
            <person name="Weitz H."/>
            <person name="Taylor A."/>
            <person name="Grigoriev I.V."/>
            <person name="Nagy L.G."/>
            <person name="Martin F."/>
            <person name="Kauserud H."/>
        </authorList>
    </citation>
    <scope>NUCLEOTIDE SEQUENCE</scope>
    <source>
        <strain evidence="3">9144</strain>
    </source>
</reference>
<proteinExistence type="predicted"/>
<dbReference type="Proteomes" id="UP001219525">
    <property type="component" value="Unassembled WGS sequence"/>
</dbReference>
<evidence type="ECO:0000256" key="2">
    <source>
        <dbReference type="SAM" id="Phobius"/>
    </source>
</evidence>
<gene>
    <name evidence="3" type="ORF">GGX14DRAFT_407958</name>
</gene>
<keyword evidence="2" id="KW-0472">Membrane</keyword>
<evidence type="ECO:0000313" key="4">
    <source>
        <dbReference type="Proteomes" id="UP001219525"/>
    </source>
</evidence>
<evidence type="ECO:0000256" key="1">
    <source>
        <dbReference type="SAM" id="MobiDB-lite"/>
    </source>
</evidence>
<keyword evidence="4" id="KW-1185">Reference proteome</keyword>
<dbReference type="EMBL" id="JARJCW010000148">
    <property type="protein sequence ID" value="KAJ7190522.1"/>
    <property type="molecule type" value="Genomic_DNA"/>
</dbReference>
<sequence>MSAPRPRLRFPATDSAATQILGRRPVQPTKGLETYAVQRQAERQKRDRNTATRASNREKASRASGDVPSRAQPSVVPRTPLQSLGNPALISKPGMGSSSIELSSIKGNDMAQYGTTDQNYGSAGLDMVARTAMVLLYCYGAILMILPTWIPTSA</sequence>
<feature type="compositionally biased region" description="Basic and acidic residues" evidence="1">
    <location>
        <begin position="40"/>
        <end position="61"/>
    </location>
</feature>
<organism evidence="3 4">
    <name type="scientific">Mycena pura</name>
    <dbReference type="NCBI Taxonomy" id="153505"/>
    <lineage>
        <taxon>Eukaryota</taxon>
        <taxon>Fungi</taxon>
        <taxon>Dikarya</taxon>
        <taxon>Basidiomycota</taxon>
        <taxon>Agaricomycotina</taxon>
        <taxon>Agaricomycetes</taxon>
        <taxon>Agaricomycetidae</taxon>
        <taxon>Agaricales</taxon>
        <taxon>Marasmiineae</taxon>
        <taxon>Mycenaceae</taxon>
        <taxon>Mycena</taxon>
    </lineage>
</organism>
<keyword evidence="2" id="KW-0812">Transmembrane</keyword>
<comment type="caution">
    <text evidence="3">The sequence shown here is derived from an EMBL/GenBank/DDBJ whole genome shotgun (WGS) entry which is preliminary data.</text>
</comment>
<dbReference type="AlphaFoldDB" id="A0AAD6Y3Z6"/>
<feature type="transmembrane region" description="Helical" evidence="2">
    <location>
        <begin position="132"/>
        <end position="150"/>
    </location>
</feature>
<protein>
    <submittedName>
        <fullName evidence="3">Uncharacterized protein</fullName>
    </submittedName>
</protein>